<accession>J9CGG6</accession>
<organism evidence="1">
    <name type="scientific">gut metagenome</name>
    <dbReference type="NCBI Taxonomy" id="749906"/>
    <lineage>
        <taxon>unclassified sequences</taxon>
        <taxon>metagenomes</taxon>
        <taxon>organismal metagenomes</taxon>
    </lineage>
</organism>
<comment type="caution">
    <text evidence="1">The sequence shown here is derived from an EMBL/GenBank/DDBJ whole genome shotgun (WGS) entry which is preliminary data.</text>
</comment>
<evidence type="ECO:0000313" key="1">
    <source>
        <dbReference type="EMBL" id="EJW99105.1"/>
    </source>
</evidence>
<proteinExistence type="predicted"/>
<sequence length="141" mass="15706">MILAQFPNKFADIQNLDGIKTDGGFIQNNNLWIAQNGLCNSHPLLIAFGKLLNPPTAHIIDVGFLNYLIDLLFEFPAEKPLCFTHKAQIFLGGFTHIKRRLFRQIADSFFGLPGIFKNIQSVNPYPTLGCRKAASDHVHGG</sequence>
<reference evidence="1" key="1">
    <citation type="journal article" date="2012" name="PLoS ONE">
        <title>Gene sets for utilization of primary and secondary nutrition supplies in the distal gut of endangered iberian lynx.</title>
        <authorList>
            <person name="Alcaide M."/>
            <person name="Messina E."/>
            <person name="Richter M."/>
            <person name="Bargiela R."/>
            <person name="Peplies J."/>
            <person name="Huws S.A."/>
            <person name="Newbold C.J."/>
            <person name="Golyshin P.N."/>
            <person name="Simon M.A."/>
            <person name="Lopez G."/>
            <person name="Yakimov M.M."/>
            <person name="Ferrer M."/>
        </authorList>
    </citation>
    <scope>NUCLEOTIDE SEQUENCE</scope>
</reference>
<dbReference type="AlphaFoldDB" id="J9CGG6"/>
<gene>
    <name evidence="1" type="ORF">EVA_12788</name>
</gene>
<dbReference type="EMBL" id="AMCI01003970">
    <property type="protein sequence ID" value="EJW99105.1"/>
    <property type="molecule type" value="Genomic_DNA"/>
</dbReference>
<protein>
    <submittedName>
        <fullName evidence="1">Uncharacterized protein</fullName>
    </submittedName>
</protein>
<name>J9CGG6_9ZZZZ</name>